<dbReference type="OrthoDB" id="3247418at2759"/>
<name>A0A0C3RZG0_PHLG1</name>
<dbReference type="EMBL" id="KN840733">
    <property type="protein sequence ID" value="KIP01817.1"/>
    <property type="molecule type" value="Genomic_DNA"/>
</dbReference>
<dbReference type="AlphaFoldDB" id="A0A0C3RZG0"/>
<proteinExistence type="predicted"/>
<protein>
    <recommendedName>
        <fullName evidence="3">DUF4218 domain-containing protein</fullName>
    </recommendedName>
</protein>
<reference evidence="1 2" key="1">
    <citation type="journal article" date="2014" name="PLoS Genet.">
        <title>Analysis of the Phlebiopsis gigantea genome, transcriptome and secretome provides insight into its pioneer colonization strategies of wood.</title>
        <authorList>
            <person name="Hori C."/>
            <person name="Ishida T."/>
            <person name="Igarashi K."/>
            <person name="Samejima M."/>
            <person name="Suzuki H."/>
            <person name="Master E."/>
            <person name="Ferreira P."/>
            <person name="Ruiz-Duenas F.J."/>
            <person name="Held B."/>
            <person name="Canessa P."/>
            <person name="Larrondo L.F."/>
            <person name="Schmoll M."/>
            <person name="Druzhinina I.S."/>
            <person name="Kubicek C.P."/>
            <person name="Gaskell J.A."/>
            <person name="Kersten P."/>
            <person name="St John F."/>
            <person name="Glasner J."/>
            <person name="Sabat G."/>
            <person name="Splinter BonDurant S."/>
            <person name="Syed K."/>
            <person name="Yadav J."/>
            <person name="Mgbeahuruike A.C."/>
            <person name="Kovalchuk A."/>
            <person name="Asiegbu F.O."/>
            <person name="Lackner G."/>
            <person name="Hoffmeister D."/>
            <person name="Rencoret J."/>
            <person name="Gutierrez A."/>
            <person name="Sun H."/>
            <person name="Lindquist E."/>
            <person name="Barry K."/>
            <person name="Riley R."/>
            <person name="Grigoriev I.V."/>
            <person name="Henrissat B."/>
            <person name="Kues U."/>
            <person name="Berka R.M."/>
            <person name="Martinez A.T."/>
            <person name="Covert S.F."/>
            <person name="Blanchette R.A."/>
            <person name="Cullen D."/>
        </authorList>
    </citation>
    <scope>NUCLEOTIDE SEQUENCE [LARGE SCALE GENOMIC DNA]</scope>
    <source>
        <strain evidence="1 2">11061_1 CR5-6</strain>
    </source>
</reference>
<organism evidence="1 2">
    <name type="scientific">Phlebiopsis gigantea (strain 11061_1 CR5-6)</name>
    <name type="common">White-rot fungus</name>
    <name type="synonym">Peniophora gigantea</name>
    <dbReference type="NCBI Taxonomy" id="745531"/>
    <lineage>
        <taxon>Eukaryota</taxon>
        <taxon>Fungi</taxon>
        <taxon>Dikarya</taxon>
        <taxon>Basidiomycota</taxon>
        <taxon>Agaricomycotina</taxon>
        <taxon>Agaricomycetes</taxon>
        <taxon>Polyporales</taxon>
        <taxon>Phanerochaetaceae</taxon>
        <taxon>Phlebiopsis</taxon>
    </lineage>
</organism>
<dbReference type="PANTHER" id="PTHR46579:SF1">
    <property type="entry name" value="F5_8 TYPE C DOMAIN-CONTAINING PROTEIN"/>
    <property type="match status" value="1"/>
</dbReference>
<dbReference type="Proteomes" id="UP000053257">
    <property type="component" value="Unassembled WGS sequence"/>
</dbReference>
<evidence type="ECO:0000313" key="2">
    <source>
        <dbReference type="Proteomes" id="UP000053257"/>
    </source>
</evidence>
<feature type="non-terminal residue" evidence="1">
    <location>
        <position position="1"/>
    </location>
</feature>
<accession>A0A0C3RZG0</accession>
<feature type="non-terminal residue" evidence="1">
    <location>
        <position position="178"/>
    </location>
</feature>
<sequence length="178" mass="20745">VLRAVREVIENTSLPSWLQRPPRTFGTTAHGKLKADEWRTVCTIHLMITLVKTWGFSSSEREKDLLKNYVHLVIAAEQGTRRSMSPERAELFTQESYEYLAGLRSLFQHKLVQNHHLSLHFAQCLSLFGPVHAWWTYPFERYNGVIGRLNKNNHPSELPETFMRYFCAGARLRQLMSD</sequence>
<evidence type="ECO:0008006" key="3">
    <source>
        <dbReference type="Google" id="ProtNLM"/>
    </source>
</evidence>
<gene>
    <name evidence="1" type="ORF">PHLGIDRAFT_52994</name>
</gene>
<dbReference type="HOGENOM" id="CLU_081367_1_1_1"/>
<dbReference type="PANTHER" id="PTHR46579">
    <property type="entry name" value="F5/8 TYPE C DOMAIN-CONTAINING PROTEIN-RELATED"/>
    <property type="match status" value="1"/>
</dbReference>
<keyword evidence="2" id="KW-1185">Reference proteome</keyword>
<evidence type="ECO:0000313" key="1">
    <source>
        <dbReference type="EMBL" id="KIP01817.1"/>
    </source>
</evidence>